<dbReference type="InterPro" id="IPR011701">
    <property type="entry name" value="MFS"/>
</dbReference>
<protein>
    <submittedName>
        <fullName evidence="8">Transporter, major facilitator family protein</fullName>
    </submittedName>
</protein>
<dbReference type="AlphaFoldDB" id="D4FAN4"/>
<dbReference type="InterPro" id="IPR020846">
    <property type="entry name" value="MFS_dom"/>
</dbReference>
<feature type="transmembrane region" description="Helical" evidence="6">
    <location>
        <begin position="470"/>
        <end position="491"/>
    </location>
</feature>
<feature type="transmembrane region" description="Helical" evidence="6">
    <location>
        <begin position="553"/>
        <end position="572"/>
    </location>
</feature>
<feature type="transmembrane region" description="Helical" evidence="6">
    <location>
        <begin position="61"/>
        <end position="84"/>
    </location>
</feature>
<evidence type="ECO:0000259" key="7">
    <source>
        <dbReference type="PROSITE" id="PS50850"/>
    </source>
</evidence>
<name>D4FAN4_EDWTA</name>
<reference evidence="8 9" key="1">
    <citation type="submission" date="2010-02" db="EMBL/GenBank/DDBJ databases">
        <authorList>
            <person name="Weinstock G."/>
            <person name="Sodergren E."/>
            <person name="Clifton S."/>
            <person name="Fulton L."/>
            <person name="Fulton B."/>
            <person name="Courtney L."/>
            <person name="Fronick C."/>
            <person name="Harrison M."/>
            <person name="Strong C."/>
            <person name="Farmer C."/>
            <person name="Delahaunty K."/>
            <person name="Markovic C."/>
            <person name="Hall O."/>
            <person name="Minx P."/>
            <person name="Tomlinson C."/>
            <person name="Mitreva M."/>
            <person name="Nelson J."/>
            <person name="Hou S."/>
            <person name="Wollam A."/>
            <person name="Pepin K.H."/>
            <person name="Johnson M."/>
            <person name="Bhonagiri V."/>
            <person name="Zhang X."/>
            <person name="Suruliraj S."/>
            <person name="Warren W."/>
            <person name="Chinwalla A."/>
            <person name="Mardis E.R."/>
            <person name="Wilson R.K."/>
        </authorList>
    </citation>
    <scope>NUCLEOTIDE SEQUENCE [LARGE SCALE GENOMIC DNA]</scope>
    <source>
        <strain evidence="8 9">ATCC 23685</strain>
    </source>
</reference>
<feature type="transmembrane region" description="Helical" evidence="6">
    <location>
        <begin position="216"/>
        <end position="238"/>
    </location>
</feature>
<keyword evidence="5 6" id="KW-0472">Membrane</keyword>
<feature type="transmembrane region" description="Helical" evidence="6">
    <location>
        <begin position="335"/>
        <end position="362"/>
    </location>
</feature>
<feature type="transmembrane region" description="Helical" evidence="6">
    <location>
        <begin position="288"/>
        <end position="308"/>
    </location>
</feature>
<proteinExistence type="predicted"/>
<dbReference type="PANTHER" id="PTHR42718:SF9">
    <property type="entry name" value="MAJOR FACILITATOR SUPERFAMILY MULTIDRUG TRANSPORTER MFSC"/>
    <property type="match status" value="1"/>
</dbReference>
<dbReference type="GO" id="GO:0022857">
    <property type="term" value="F:transmembrane transporter activity"/>
    <property type="evidence" value="ECO:0007669"/>
    <property type="project" value="InterPro"/>
</dbReference>
<sequence>MNHGYLSLVALLTESIDIQYSMTTSLSLVVHAYSLSCLDYINDSIRINIMERSPVKNTLMWLPLIVVCIAQIGTSGDNAVLSIATNEFIHKLAASMDQVQLANIVYSLLAGALMVFGGMLGIAKGFKRVFMAGAALCAVGEALAVMAPTMALLIWGARTLTGLGAALMIPSVLGVIVSLYEGKARAIAFGGVGAATGFAVVIMPVGAGFIMDLLGYRAAFLTLSVWFIAVFLVAWRSIPEIKPSRIRIDYLGTLLVSLGLLSFIIGCSKISLWGLIELMSAPFTFLGVSPALPLALLGVIIMAVTVWVEKRIEEKHGAALLPRSFLRTRQVRNGLYVTGLIFVVFGGAFFVIVSWVMVVAGWSGIESGLAMMVMAIPMIVLSLTIPKKASHLSPRGVVLASTAMVVAGTVLILSALLPDGFDPILMYPGLALLGAGQGGYSSQSAMIVAAALNPRDAAQSGGIQCSTRNVWQAAGVAIIGAVMLFGSTAIFKNRIENGEVSTIVKVYVANTPVHGFMANQAMLERIQNAGASAEEAEKALAIYKIARIESARWAFWSLVLLVLLHIPGFMGIPTQGWTVRASSEKVGSD</sequence>
<dbReference type="HOGENOM" id="CLU_000960_28_2_6"/>
<evidence type="ECO:0000313" key="8">
    <source>
        <dbReference type="EMBL" id="EFE21065.1"/>
    </source>
</evidence>
<evidence type="ECO:0000256" key="5">
    <source>
        <dbReference type="ARBA" id="ARBA00023136"/>
    </source>
</evidence>
<feature type="transmembrane region" description="Helical" evidence="6">
    <location>
        <begin position="187"/>
        <end position="210"/>
    </location>
</feature>
<feature type="transmembrane region" description="Helical" evidence="6">
    <location>
        <begin position="368"/>
        <end position="385"/>
    </location>
</feature>
<comment type="subcellular location">
    <subcellularLocation>
        <location evidence="1">Membrane</location>
        <topology evidence="1">Multi-pass membrane protein</topology>
    </subcellularLocation>
</comment>
<feature type="domain" description="Major facilitator superfamily (MFS) profile" evidence="7">
    <location>
        <begin position="63"/>
        <end position="527"/>
    </location>
</feature>
<feature type="transmembrane region" description="Helical" evidence="6">
    <location>
        <begin position="397"/>
        <end position="417"/>
    </location>
</feature>
<dbReference type="SUPFAM" id="SSF103473">
    <property type="entry name" value="MFS general substrate transporter"/>
    <property type="match status" value="1"/>
</dbReference>
<feature type="transmembrane region" description="Helical" evidence="6">
    <location>
        <begin position="20"/>
        <end position="41"/>
    </location>
</feature>
<feature type="transmembrane region" description="Helical" evidence="6">
    <location>
        <begin position="104"/>
        <end position="122"/>
    </location>
</feature>
<dbReference type="PANTHER" id="PTHR42718">
    <property type="entry name" value="MAJOR FACILITATOR SUPERFAMILY MULTIDRUG TRANSPORTER MFSC"/>
    <property type="match status" value="1"/>
</dbReference>
<feature type="transmembrane region" description="Helical" evidence="6">
    <location>
        <begin position="250"/>
        <end position="276"/>
    </location>
</feature>
<dbReference type="Pfam" id="PF07690">
    <property type="entry name" value="MFS_1"/>
    <property type="match status" value="1"/>
</dbReference>
<evidence type="ECO:0000256" key="6">
    <source>
        <dbReference type="SAM" id="Phobius"/>
    </source>
</evidence>
<dbReference type="InterPro" id="IPR036259">
    <property type="entry name" value="MFS_trans_sf"/>
</dbReference>
<dbReference type="PRINTS" id="PR01036">
    <property type="entry name" value="TCRTETB"/>
</dbReference>
<accession>D4FAN4</accession>
<comment type="caution">
    <text evidence="8">The sequence shown here is derived from an EMBL/GenBank/DDBJ whole genome shotgun (WGS) entry which is preliminary data.</text>
</comment>
<evidence type="ECO:0000256" key="1">
    <source>
        <dbReference type="ARBA" id="ARBA00004141"/>
    </source>
</evidence>
<dbReference type="Gene3D" id="1.20.1250.20">
    <property type="entry name" value="MFS general substrate transporter like domains"/>
    <property type="match status" value="2"/>
</dbReference>
<keyword evidence="3 6" id="KW-0812">Transmembrane</keyword>
<feature type="transmembrane region" description="Helical" evidence="6">
    <location>
        <begin position="160"/>
        <end position="180"/>
    </location>
</feature>
<organism evidence="8 9">
    <name type="scientific">Edwardsiella tarda ATCC 23685</name>
    <dbReference type="NCBI Taxonomy" id="500638"/>
    <lineage>
        <taxon>Bacteria</taxon>
        <taxon>Pseudomonadati</taxon>
        <taxon>Pseudomonadota</taxon>
        <taxon>Gammaproteobacteria</taxon>
        <taxon>Enterobacterales</taxon>
        <taxon>Hafniaceae</taxon>
        <taxon>Edwardsiella</taxon>
    </lineage>
</organism>
<dbReference type="PROSITE" id="PS50850">
    <property type="entry name" value="MFS"/>
    <property type="match status" value="1"/>
</dbReference>
<evidence type="ECO:0000256" key="2">
    <source>
        <dbReference type="ARBA" id="ARBA00022448"/>
    </source>
</evidence>
<dbReference type="Proteomes" id="UP000003692">
    <property type="component" value="Unassembled WGS sequence"/>
</dbReference>
<dbReference type="EMBL" id="ADGK01000294">
    <property type="protein sequence ID" value="EFE21065.1"/>
    <property type="molecule type" value="Genomic_DNA"/>
</dbReference>
<keyword evidence="4 6" id="KW-1133">Transmembrane helix</keyword>
<evidence type="ECO:0000256" key="4">
    <source>
        <dbReference type="ARBA" id="ARBA00022989"/>
    </source>
</evidence>
<keyword evidence="2" id="KW-0813">Transport</keyword>
<evidence type="ECO:0000313" key="9">
    <source>
        <dbReference type="Proteomes" id="UP000003692"/>
    </source>
</evidence>
<evidence type="ECO:0000256" key="3">
    <source>
        <dbReference type="ARBA" id="ARBA00022692"/>
    </source>
</evidence>
<feature type="transmembrane region" description="Helical" evidence="6">
    <location>
        <begin position="129"/>
        <end position="154"/>
    </location>
</feature>
<dbReference type="GO" id="GO:0016020">
    <property type="term" value="C:membrane"/>
    <property type="evidence" value="ECO:0007669"/>
    <property type="project" value="UniProtKB-SubCell"/>
</dbReference>
<gene>
    <name evidence="8" type="ORF">EDWATA_03855</name>
</gene>